<protein>
    <submittedName>
        <fullName evidence="3">Uncharacterized protein LOC103509962 isoform X2</fullName>
    </submittedName>
</protein>
<gene>
    <name evidence="3" type="primary">LOC103509962</name>
</gene>
<keyword evidence="2" id="KW-1185">Reference proteome</keyword>
<reference evidence="3" key="1">
    <citation type="submission" date="2025-08" db="UniProtKB">
        <authorList>
            <consortium name="RefSeq"/>
        </authorList>
    </citation>
    <scope>IDENTIFICATION</scope>
</reference>
<evidence type="ECO:0000313" key="2">
    <source>
        <dbReference type="Proteomes" id="UP000079169"/>
    </source>
</evidence>
<sequence length="199" mass="23543">MLPRETESYLTTCRIPSPELASDGQNYQTYGIEKYFTRNQTYQCLVCKNKTLFHDLAEGARHVERHHWDQPDKNSLFVISDRFLCNLCGNEYKFRNFIIGHLNRKHDLVVRPVATVPYTGITLLKVVREIRRRGAFRTVYPTIPSPRRTTLPAAIFQYYDKVINKLIESRRKLVRRSKLKKRLYPRFPSAQHELGPFDR</sequence>
<proteinExistence type="predicted"/>
<dbReference type="InterPro" id="IPR013087">
    <property type="entry name" value="Znf_C2H2_type"/>
</dbReference>
<accession>A0A1S4ECB6</accession>
<evidence type="ECO:0000313" key="3">
    <source>
        <dbReference type="RefSeq" id="XP_017299870.1"/>
    </source>
</evidence>
<name>A0A1S4ECB6_DIACI</name>
<feature type="domain" description="C2H2-type" evidence="1">
    <location>
        <begin position="85"/>
        <end position="106"/>
    </location>
</feature>
<dbReference type="PROSITE" id="PS00028">
    <property type="entry name" value="ZINC_FINGER_C2H2_1"/>
    <property type="match status" value="1"/>
</dbReference>
<organism evidence="2 3">
    <name type="scientific">Diaphorina citri</name>
    <name type="common">Asian citrus psyllid</name>
    <dbReference type="NCBI Taxonomy" id="121845"/>
    <lineage>
        <taxon>Eukaryota</taxon>
        <taxon>Metazoa</taxon>
        <taxon>Ecdysozoa</taxon>
        <taxon>Arthropoda</taxon>
        <taxon>Hexapoda</taxon>
        <taxon>Insecta</taxon>
        <taxon>Pterygota</taxon>
        <taxon>Neoptera</taxon>
        <taxon>Paraneoptera</taxon>
        <taxon>Hemiptera</taxon>
        <taxon>Sternorrhyncha</taxon>
        <taxon>Psylloidea</taxon>
        <taxon>Psyllidae</taxon>
        <taxon>Diaphorininae</taxon>
        <taxon>Diaphorina</taxon>
    </lineage>
</organism>
<dbReference type="Proteomes" id="UP000079169">
    <property type="component" value="Unplaced"/>
</dbReference>
<dbReference type="RefSeq" id="XP_017299870.1">
    <property type="nucleotide sequence ID" value="XM_017444381.2"/>
</dbReference>
<dbReference type="AlphaFoldDB" id="A0A1S4ECB6"/>
<dbReference type="GeneID" id="103509962"/>
<evidence type="ECO:0000259" key="1">
    <source>
        <dbReference type="PROSITE" id="PS00028"/>
    </source>
</evidence>